<accession>A0AAW5TL99</accession>
<dbReference type="AlphaFoldDB" id="A0AAW5TL99"/>
<proteinExistence type="predicted"/>
<sequence length="100" mass="12099">MADEELTKEQWHDVRMTLRIILRNKKNVKQSQLVNEALLHIKDEDDRKIFKRYYLDGWGIIKITMNVYYSRTAVIARNNRATKQFVEKYDSGHLLKMFHE</sequence>
<reference evidence="1" key="1">
    <citation type="submission" date="2023-08" db="EMBL/GenBank/DDBJ databases">
        <title>Genomic analyses of the natural microbiome of Caenorhabditis elegans.</title>
        <authorList>
            <person name="Samuel B."/>
        </authorList>
    </citation>
    <scope>NUCLEOTIDE SEQUENCE</scope>
    <source>
        <strain evidence="1">BIGb0220</strain>
    </source>
</reference>
<comment type="caution">
    <text evidence="1">The sequence shown here is derived from an EMBL/GenBank/DDBJ whole genome shotgun (WGS) entry which is preliminary data.</text>
</comment>
<dbReference type="EMBL" id="JAOQNN010000001">
    <property type="protein sequence ID" value="MCW2279884.1"/>
    <property type="molecule type" value="Genomic_DNA"/>
</dbReference>
<dbReference type="Proteomes" id="UP001207687">
    <property type="component" value="Unassembled WGS sequence"/>
</dbReference>
<gene>
    <name evidence="1" type="ORF">M2256_000342</name>
</gene>
<organism evidence="1 2">
    <name type="scientific">Lactococcus lactis</name>
    <dbReference type="NCBI Taxonomy" id="1358"/>
    <lineage>
        <taxon>Bacteria</taxon>
        <taxon>Bacillati</taxon>
        <taxon>Bacillota</taxon>
        <taxon>Bacilli</taxon>
        <taxon>Lactobacillales</taxon>
        <taxon>Streptococcaceae</taxon>
        <taxon>Lactococcus</taxon>
    </lineage>
</organism>
<protein>
    <submittedName>
        <fullName evidence="1">Formaldehyde-activating enzyme involved in methanogenesis</fullName>
    </submittedName>
</protein>
<name>A0AAW5TL99_9LACT</name>
<dbReference type="RefSeq" id="WP_264653671.1">
    <property type="nucleotide sequence ID" value="NZ_JAOQNN010000001.1"/>
</dbReference>
<evidence type="ECO:0000313" key="1">
    <source>
        <dbReference type="EMBL" id="MCW2279884.1"/>
    </source>
</evidence>
<evidence type="ECO:0000313" key="2">
    <source>
        <dbReference type="Proteomes" id="UP001207687"/>
    </source>
</evidence>